<accession>A0A4Q5IXD9</accession>
<dbReference type="Proteomes" id="UP000291189">
    <property type="component" value="Unassembled WGS sequence"/>
</dbReference>
<protein>
    <recommendedName>
        <fullName evidence="3">Roadblock/LC7 domain-containing protein</fullName>
    </recommendedName>
</protein>
<dbReference type="RefSeq" id="WP_129988214.1">
    <property type="nucleotide sequence ID" value="NZ_SDPU01000028.1"/>
</dbReference>
<name>A0A4Q5IXD9_9ACTN</name>
<dbReference type="EMBL" id="SDPU01000028">
    <property type="protein sequence ID" value="RYU10623.1"/>
    <property type="molecule type" value="Genomic_DNA"/>
</dbReference>
<evidence type="ECO:0000313" key="1">
    <source>
        <dbReference type="EMBL" id="RYU10623.1"/>
    </source>
</evidence>
<dbReference type="OrthoDB" id="3781969at2"/>
<organism evidence="1 2">
    <name type="scientific">Nocardioides iriomotensis</name>
    <dbReference type="NCBI Taxonomy" id="715784"/>
    <lineage>
        <taxon>Bacteria</taxon>
        <taxon>Bacillati</taxon>
        <taxon>Actinomycetota</taxon>
        <taxon>Actinomycetes</taxon>
        <taxon>Propionibacteriales</taxon>
        <taxon>Nocardioidaceae</taxon>
        <taxon>Nocardioides</taxon>
    </lineage>
</organism>
<reference evidence="1 2" key="1">
    <citation type="submission" date="2019-01" db="EMBL/GenBank/DDBJ databases">
        <title>Nocardioides guangzhouensis sp. nov., an actinobacterium isolated from soil.</title>
        <authorList>
            <person name="Fu Y."/>
            <person name="Cai Y."/>
            <person name="Lin Z."/>
            <person name="Chen P."/>
        </authorList>
    </citation>
    <scope>NUCLEOTIDE SEQUENCE [LARGE SCALE GENOMIC DNA]</scope>
    <source>
        <strain evidence="1 2">NBRC 105384</strain>
    </source>
</reference>
<keyword evidence="2" id="KW-1185">Reference proteome</keyword>
<evidence type="ECO:0008006" key="3">
    <source>
        <dbReference type="Google" id="ProtNLM"/>
    </source>
</evidence>
<gene>
    <name evidence="1" type="ORF">ETU37_15275</name>
</gene>
<evidence type="ECO:0000313" key="2">
    <source>
        <dbReference type="Proteomes" id="UP000291189"/>
    </source>
</evidence>
<proteinExistence type="predicted"/>
<sequence length="123" mass="12791">MSNLPALLKDALTIEGALGVALVDAATGLPLGAADEGTGLAVEVAAAGGTDVVRAMRRTLDGLRLGDGEGIEDLLVTTTTQLHLLRVVSGHPGLFFCLVLDRDRATLGMARFRLATIEKELVL</sequence>
<dbReference type="AlphaFoldDB" id="A0A4Q5IXD9"/>
<comment type="caution">
    <text evidence="1">The sequence shown here is derived from an EMBL/GenBank/DDBJ whole genome shotgun (WGS) entry which is preliminary data.</text>
</comment>